<dbReference type="WBParaSite" id="SCUD_0001198401-mRNA-1">
    <property type="protein sequence ID" value="SCUD_0001198401-mRNA-1"/>
    <property type="gene ID" value="SCUD_0001198401"/>
</dbReference>
<dbReference type="Proteomes" id="UP000279833">
    <property type="component" value="Unassembled WGS sequence"/>
</dbReference>
<evidence type="ECO:0000313" key="1">
    <source>
        <dbReference type="EMBL" id="VDP46915.1"/>
    </source>
</evidence>
<reference evidence="3" key="1">
    <citation type="submission" date="2016-06" db="UniProtKB">
        <authorList>
            <consortium name="WormBaseParasite"/>
        </authorList>
    </citation>
    <scope>IDENTIFICATION</scope>
</reference>
<proteinExistence type="predicted"/>
<evidence type="ECO:0000313" key="3">
    <source>
        <dbReference type="WBParaSite" id="SCUD_0001198401-mRNA-1"/>
    </source>
</evidence>
<sequence length="46" mass="5381">MLRREIGQSLRKVREAWWSERANELEAAAASGNYRKLFQLLGQFSL</sequence>
<evidence type="ECO:0000313" key="2">
    <source>
        <dbReference type="Proteomes" id="UP000279833"/>
    </source>
</evidence>
<dbReference type="EMBL" id="UZAK01034783">
    <property type="protein sequence ID" value="VDP46915.1"/>
    <property type="molecule type" value="Genomic_DNA"/>
</dbReference>
<keyword evidence="2" id="KW-1185">Reference proteome</keyword>
<reference evidence="1 2" key="2">
    <citation type="submission" date="2018-11" db="EMBL/GenBank/DDBJ databases">
        <authorList>
            <consortium name="Pathogen Informatics"/>
        </authorList>
    </citation>
    <scope>NUCLEOTIDE SEQUENCE [LARGE SCALE GENOMIC DNA]</scope>
    <source>
        <strain evidence="1">Dakar</strain>
        <strain evidence="2">Dakar, Senegal</strain>
    </source>
</reference>
<dbReference type="AlphaFoldDB" id="A0A183KAF1"/>
<organism evidence="3">
    <name type="scientific">Schistosoma curassoni</name>
    <dbReference type="NCBI Taxonomy" id="6186"/>
    <lineage>
        <taxon>Eukaryota</taxon>
        <taxon>Metazoa</taxon>
        <taxon>Spiralia</taxon>
        <taxon>Lophotrochozoa</taxon>
        <taxon>Platyhelminthes</taxon>
        <taxon>Trematoda</taxon>
        <taxon>Digenea</taxon>
        <taxon>Strigeidida</taxon>
        <taxon>Schistosomatoidea</taxon>
        <taxon>Schistosomatidae</taxon>
        <taxon>Schistosoma</taxon>
    </lineage>
</organism>
<accession>A0A183KAF1</accession>
<gene>
    <name evidence="1" type="ORF">SCUD_LOCUS11984</name>
</gene>
<name>A0A183KAF1_9TREM</name>
<protein>
    <submittedName>
        <fullName evidence="3">Transposase</fullName>
    </submittedName>
</protein>